<keyword evidence="2" id="KW-0732">Signal</keyword>
<dbReference type="NCBIfam" id="TIGR02917">
    <property type="entry name" value="PEP_TPR_lipo"/>
    <property type="match status" value="1"/>
</dbReference>
<dbReference type="PANTHER" id="PTHR12558">
    <property type="entry name" value="CELL DIVISION CYCLE 16,23,27"/>
    <property type="match status" value="1"/>
</dbReference>
<evidence type="ECO:0000256" key="1">
    <source>
        <dbReference type="PROSITE-ProRule" id="PRU00339"/>
    </source>
</evidence>
<accession>A0ABS3CYJ4</accession>
<gene>
    <name evidence="3" type="primary">prsT</name>
    <name evidence="3" type="ORF">J0A65_20220</name>
</gene>
<dbReference type="InterPro" id="IPR019734">
    <property type="entry name" value="TPR_rpt"/>
</dbReference>
<dbReference type="PROSITE" id="PS50005">
    <property type="entry name" value="TPR"/>
    <property type="match status" value="4"/>
</dbReference>
<dbReference type="RefSeq" id="WP_206596151.1">
    <property type="nucleotide sequence ID" value="NZ_JAFKCS010000035.1"/>
</dbReference>
<comment type="caution">
    <text evidence="3">The sequence shown here is derived from an EMBL/GenBank/DDBJ whole genome shotgun (WGS) entry which is preliminary data.</text>
</comment>
<organism evidence="3 4">
    <name type="scientific">Bowmanella yangjiangensis</name>
    <dbReference type="NCBI Taxonomy" id="2811230"/>
    <lineage>
        <taxon>Bacteria</taxon>
        <taxon>Pseudomonadati</taxon>
        <taxon>Pseudomonadota</taxon>
        <taxon>Gammaproteobacteria</taxon>
        <taxon>Alteromonadales</taxon>
        <taxon>Alteromonadaceae</taxon>
        <taxon>Bowmanella</taxon>
    </lineage>
</organism>
<sequence length="927" mass="104329">MKHLLACLLLLASMPLRSADYSQNYESALSAYEESKIEEAFIHLKNALQENPSHLPSTLLMGKVYFTAGNMAAAEQLFDEALELGADLHLVLPLLGTSLLLQRKVDELLVLEEQYYSLNHEGRFEWHLLRGQAYLLENKPELAEQEFKSALQLFPDEVRARNLIATFLIQTGQADSAEDWVLQSLQLQPNNEQTLELMGELRQRQGNLDQALNYYQQAYKLDNEDPVIQRGLAQVYFGLAQYQQASEMNDKLLTLSPSDPTANLMKAWLLNRQGKAKESLTLLSDISSKLARLDPAGELYKGSNQYLHGLVEFLQGNIESARSILGRLLEERPNEDRALRILVETYIQASQTDKAVSLLEQHQRLTKSNLDLSLTLFKLYLQQNNLFRAEQLLRELNRTYPQQSAVLIGRANLLSLQGKSEQALQVIAGLEVPFENLGFHLLKSKLLLETGHSDQALSISKQLLKDYAEHIDVLNLHAAVLIETGQFSQAENVIQAVLKQSPDNLSANFNLAILANKQNNYAQAEQLTTAIIKLHPDNVRAILLMADLSLSQQQLDEAANWINKALLYEPEHAQASRRLLQIYVQLQKWPEASTLASQLRQNNRLDPELVYLQAQVLMAQKNHVGAKTNLDLLYDLWSTSAPQLLSLAAMQTQIKDIAGARKSLATAELNAPESVDIKLAQTRLELNAGDLAAAKSYLKSLPNMQIKATQLSLIKAELATMEKRWPQAIQHLQLAIKQDENNLAAITIFYQLSRQGIGAAEFQQAIEQRLSTQAKPDWVRKLLADSYLDTQQSAKAIQHYEQLLLTPEFENHPAVLNNLANLYALTDLEKALTTAERAKLIGQPSPALMDTLGWLNARMGRYDQALPLLREAYVLDAGNPEIRYHLGYVLSKLNRLEEARVQLQEAIKSTSYPEFQDAVLLLDSLKK</sequence>
<dbReference type="EMBL" id="JAFKCS010000035">
    <property type="protein sequence ID" value="MBN7822202.1"/>
    <property type="molecule type" value="Genomic_DNA"/>
</dbReference>
<reference evidence="3 4" key="1">
    <citation type="submission" date="2021-03" db="EMBL/GenBank/DDBJ databases">
        <title>novel species isolated from a fishpond in China.</title>
        <authorList>
            <person name="Lu H."/>
            <person name="Cai Z."/>
        </authorList>
    </citation>
    <scope>NUCLEOTIDE SEQUENCE [LARGE SCALE GENOMIC DNA]</scope>
    <source>
        <strain evidence="3 4">Y57</strain>
    </source>
</reference>
<dbReference type="InterPro" id="IPR014266">
    <property type="entry name" value="PEP-CTERM_TPR_PrsT"/>
</dbReference>
<dbReference type="SMART" id="SM00028">
    <property type="entry name" value="TPR"/>
    <property type="match status" value="14"/>
</dbReference>
<dbReference type="SUPFAM" id="SSF48452">
    <property type="entry name" value="TPR-like"/>
    <property type="match status" value="5"/>
</dbReference>
<proteinExistence type="predicted"/>
<evidence type="ECO:0000313" key="3">
    <source>
        <dbReference type="EMBL" id="MBN7822202.1"/>
    </source>
</evidence>
<feature type="signal peptide" evidence="2">
    <location>
        <begin position="1"/>
        <end position="18"/>
    </location>
</feature>
<feature type="repeat" description="TPR" evidence="1">
    <location>
        <begin position="124"/>
        <end position="157"/>
    </location>
</feature>
<feature type="repeat" description="TPR" evidence="1">
    <location>
        <begin position="226"/>
        <end position="259"/>
    </location>
</feature>
<protein>
    <submittedName>
        <fullName evidence="3">PEP-CTERM system TPR-repeat protein PrsT</fullName>
    </submittedName>
</protein>
<evidence type="ECO:0000256" key="2">
    <source>
        <dbReference type="SAM" id="SignalP"/>
    </source>
</evidence>
<dbReference type="PANTHER" id="PTHR12558:SF13">
    <property type="entry name" value="CELL DIVISION CYCLE PROTEIN 27 HOMOLOG"/>
    <property type="match status" value="1"/>
</dbReference>
<keyword evidence="4" id="KW-1185">Reference proteome</keyword>
<feature type="repeat" description="TPR" evidence="1">
    <location>
        <begin position="192"/>
        <end position="225"/>
    </location>
</feature>
<dbReference type="Proteomes" id="UP000663992">
    <property type="component" value="Unassembled WGS sequence"/>
</dbReference>
<evidence type="ECO:0000313" key="4">
    <source>
        <dbReference type="Proteomes" id="UP000663992"/>
    </source>
</evidence>
<feature type="chain" id="PRO_5046152567" evidence="2">
    <location>
        <begin position="19"/>
        <end position="927"/>
    </location>
</feature>
<dbReference type="Pfam" id="PF14559">
    <property type="entry name" value="TPR_19"/>
    <property type="match status" value="7"/>
</dbReference>
<dbReference type="Gene3D" id="1.25.40.10">
    <property type="entry name" value="Tetratricopeptide repeat domain"/>
    <property type="match status" value="4"/>
</dbReference>
<name>A0ABS3CYJ4_9ALTE</name>
<feature type="repeat" description="TPR" evidence="1">
    <location>
        <begin position="55"/>
        <end position="88"/>
    </location>
</feature>
<keyword evidence="1" id="KW-0802">TPR repeat</keyword>
<dbReference type="InterPro" id="IPR011990">
    <property type="entry name" value="TPR-like_helical_dom_sf"/>
</dbReference>